<keyword evidence="10" id="KW-1185">Reference proteome</keyword>
<dbReference type="PANTHER" id="PTHR23292">
    <property type="entry name" value="LIPOPOLYSACCHARIDE-INDUCED TUMOR NECROSIS FACTOR-ALPHA FACTOR"/>
    <property type="match status" value="1"/>
</dbReference>
<feature type="transmembrane region" description="Helical" evidence="7">
    <location>
        <begin position="110"/>
        <end position="132"/>
    </location>
</feature>
<keyword evidence="5 7" id="KW-0472">Membrane</keyword>
<proteinExistence type="inferred from homology"/>
<feature type="domain" description="LITAF" evidence="8">
    <location>
        <begin position="69"/>
        <end position="151"/>
    </location>
</feature>
<feature type="compositionally biased region" description="Polar residues" evidence="6">
    <location>
        <begin position="1"/>
        <end position="32"/>
    </location>
</feature>
<evidence type="ECO:0000256" key="5">
    <source>
        <dbReference type="ARBA" id="ARBA00023136"/>
    </source>
</evidence>
<dbReference type="Pfam" id="PF10601">
    <property type="entry name" value="zf-LITAF-like"/>
    <property type="match status" value="1"/>
</dbReference>
<gene>
    <name evidence="9" type="ORF">CPLU01_13435</name>
</gene>
<dbReference type="PANTHER" id="PTHR23292:SF6">
    <property type="entry name" value="FI16602P1-RELATED"/>
    <property type="match status" value="1"/>
</dbReference>
<evidence type="ECO:0000256" key="1">
    <source>
        <dbReference type="ARBA" id="ARBA00004170"/>
    </source>
</evidence>
<evidence type="ECO:0000313" key="10">
    <source>
        <dbReference type="Proteomes" id="UP000654918"/>
    </source>
</evidence>
<keyword evidence="7" id="KW-0812">Transmembrane</keyword>
<feature type="compositionally biased region" description="Low complexity" evidence="6">
    <location>
        <begin position="182"/>
        <end position="193"/>
    </location>
</feature>
<comment type="subcellular location">
    <subcellularLocation>
        <location evidence="1">Membrane</location>
        <topology evidence="1">Peripheral membrane protein</topology>
    </subcellularLocation>
</comment>
<reference evidence="9" key="1">
    <citation type="journal article" date="2020" name="Phytopathology">
        <title>Genome Sequence Resources of Colletotrichum truncatum, C. plurivorum, C. musicola, and C. sojae: Four Species Pathogenic to Soybean (Glycine max).</title>
        <authorList>
            <person name="Rogerio F."/>
            <person name="Boufleur T.R."/>
            <person name="Ciampi-Guillardi M."/>
            <person name="Sukno S.A."/>
            <person name="Thon M.R."/>
            <person name="Massola Junior N.S."/>
            <person name="Baroncelli R."/>
        </authorList>
    </citation>
    <scope>NUCLEOTIDE SEQUENCE</scope>
    <source>
        <strain evidence="9">LFN00145</strain>
    </source>
</reference>
<dbReference type="InterPro" id="IPR006629">
    <property type="entry name" value="LITAF"/>
</dbReference>
<dbReference type="Proteomes" id="UP000654918">
    <property type="component" value="Unassembled WGS sequence"/>
</dbReference>
<feature type="region of interest" description="Disordered" evidence="6">
    <location>
        <begin position="165"/>
        <end position="193"/>
    </location>
</feature>
<sequence length="193" mass="20902">MSQPQTVESPNTGLQQPTPVHDSGSITTTMQGTGPAPTKDMPASLIQDENITSPPPTYQKEGPTITPLPATDTVTPLQMLGDKPQLIDCPFCQKRTMTDISKEGTGMQMVVGALCCLFCICLTCVPCIAGWFEDMHYSCSNCHQRVATRPYNGTIQVFGPHATGPVASQYEPAPRPVAEKQNNNNNNNNNQHQ</sequence>
<evidence type="ECO:0000313" key="9">
    <source>
        <dbReference type="EMBL" id="KAF6817919.1"/>
    </source>
</evidence>
<dbReference type="PROSITE" id="PS51837">
    <property type="entry name" value="LITAF"/>
    <property type="match status" value="1"/>
</dbReference>
<dbReference type="InterPro" id="IPR037519">
    <property type="entry name" value="LITAF_fam"/>
</dbReference>
<keyword evidence="4" id="KW-0862">Zinc</keyword>
<keyword evidence="3" id="KW-0479">Metal-binding</keyword>
<evidence type="ECO:0000256" key="2">
    <source>
        <dbReference type="ARBA" id="ARBA00005975"/>
    </source>
</evidence>
<accession>A0A8H6JRB6</accession>
<evidence type="ECO:0000256" key="6">
    <source>
        <dbReference type="SAM" id="MobiDB-lite"/>
    </source>
</evidence>
<feature type="region of interest" description="Disordered" evidence="6">
    <location>
        <begin position="1"/>
        <end position="65"/>
    </location>
</feature>
<evidence type="ECO:0000256" key="4">
    <source>
        <dbReference type="ARBA" id="ARBA00022833"/>
    </source>
</evidence>
<dbReference type="EMBL" id="WIGO01000309">
    <property type="protein sequence ID" value="KAF6817919.1"/>
    <property type="molecule type" value="Genomic_DNA"/>
</dbReference>
<evidence type="ECO:0000256" key="3">
    <source>
        <dbReference type="ARBA" id="ARBA00022723"/>
    </source>
</evidence>
<organism evidence="9 10">
    <name type="scientific">Colletotrichum plurivorum</name>
    <dbReference type="NCBI Taxonomy" id="2175906"/>
    <lineage>
        <taxon>Eukaryota</taxon>
        <taxon>Fungi</taxon>
        <taxon>Dikarya</taxon>
        <taxon>Ascomycota</taxon>
        <taxon>Pezizomycotina</taxon>
        <taxon>Sordariomycetes</taxon>
        <taxon>Hypocreomycetidae</taxon>
        <taxon>Glomerellales</taxon>
        <taxon>Glomerellaceae</taxon>
        <taxon>Colletotrichum</taxon>
        <taxon>Colletotrichum orchidearum species complex</taxon>
    </lineage>
</organism>
<dbReference type="SMART" id="SM00714">
    <property type="entry name" value="LITAF"/>
    <property type="match status" value="1"/>
</dbReference>
<comment type="similarity">
    <text evidence="2">Belongs to the CDIP1/LITAF family.</text>
</comment>
<comment type="caution">
    <text evidence="9">The sequence shown here is derived from an EMBL/GenBank/DDBJ whole genome shotgun (WGS) entry which is preliminary data.</text>
</comment>
<evidence type="ECO:0000259" key="8">
    <source>
        <dbReference type="PROSITE" id="PS51837"/>
    </source>
</evidence>
<dbReference type="AlphaFoldDB" id="A0A8H6JRB6"/>
<name>A0A8H6JRB6_9PEZI</name>
<keyword evidence="7" id="KW-1133">Transmembrane helix</keyword>
<evidence type="ECO:0000256" key="7">
    <source>
        <dbReference type="SAM" id="Phobius"/>
    </source>
</evidence>
<dbReference type="GO" id="GO:0008270">
    <property type="term" value="F:zinc ion binding"/>
    <property type="evidence" value="ECO:0007669"/>
    <property type="project" value="TreeGrafter"/>
</dbReference>
<protein>
    <recommendedName>
        <fullName evidence="8">LITAF domain-containing protein</fullName>
    </recommendedName>
</protein>
<dbReference type="GO" id="GO:0016020">
    <property type="term" value="C:membrane"/>
    <property type="evidence" value="ECO:0007669"/>
    <property type="project" value="UniProtKB-SubCell"/>
</dbReference>